<comment type="caution">
    <text evidence="2">The sequence shown here is derived from an EMBL/GenBank/DDBJ whole genome shotgun (WGS) entry which is preliminary data.</text>
</comment>
<evidence type="ECO:0000256" key="1">
    <source>
        <dbReference type="SAM" id="MobiDB-lite"/>
    </source>
</evidence>
<name>A0ABR3MI93_9TELE</name>
<sequence length="71" mass="7707">MYNAVSGSPGLDRRAGGRQNNVCHKAPAAGGDQTEPLGAAGTALEVMCWNVKRKSIMLYPEREKEDLWDTS</sequence>
<organism evidence="2 3">
    <name type="scientific">Cirrhinus molitorella</name>
    <name type="common">mud carp</name>
    <dbReference type="NCBI Taxonomy" id="172907"/>
    <lineage>
        <taxon>Eukaryota</taxon>
        <taxon>Metazoa</taxon>
        <taxon>Chordata</taxon>
        <taxon>Craniata</taxon>
        <taxon>Vertebrata</taxon>
        <taxon>Euteleostomi</taxon>
        <taxon>Actinopterygii</taxon>
        <taxon>Neopterygii</taxon>
        <taxon>Teleostei</taxon>
        <taxon>Ostariophysi</taxon>
        <taxon>Cypriniformes</taxon>
        <taxon>Cyprinidae</taxon>
        <taxon>Labeoninae</taxon>
        <taxon>Labeonini</taxon>
        <taxon>Cirrhinus</taxon>
    </lineage>
</organism>
<evidence type="ECO:0000313" key="3">
    <source>
        <dbReference type="Proteomes" id="UP001558613"/>
    </source>
</evidence>
<proteinExistence type="predicted"/>
<protein>
    <submittedName>
        <fullName evidence="2">Uncharacterized protein</fullName>
    </submittedName>
</protein>
<keyword evidence="3" id="KW-1185">Reference proteome</keyword>
<evidence type="ECO:0000313" key="2">
    <source>
        <dbReference type="EMBL" id="KAL1264785.1"/>
    </source>
</evidence>
<feature type="region of interest" description="Disordered" evidence="1">
    <location>
        <begin position="1"/>
        <end position="36"/>
    </location>
</feature>
<dbReference type="EMBL" id="JAYMGO010000012">
    <property type="protein sequence ID" value="KAL1264785.1"/>
    <property type="molecule type" value="Genomic_DNA"/>
</dbReference>
<gene>
    <name evidence="2" type="ORF">QQF64_005140</name>
</gene>
<accession>A0ABR3MI93</accession>
<reference evidence="2 3" key="1">
    <citation type="submission" date="2023-09" db="EMBL/GenBank/DDBJ databases">
        <authorList>
            <person name="Wang M."/>
        </authorList>
    </citation>
    <scope>NUCLEOTIDE SEQUENCE [LARGE SCALE GENOMIC DNA]</scope>
    <source>
        <strain evidence="2">GT-2023</strain>
        <tissue evidence="2">Liver</tissue>
    </source>
</reference>
<dbReference type="Proteomes" id="UP001558613">
    <property type="component" value="Unassembled WGS sequence"/>
</dbReference>